<dbReference type="EMBL" id="CANTFL010000496">
    <property type="protein sequence ID" value="CAI5723644.1"/>
    <property type="molecule type" value="Genomic_DNA"/>
</dbReference>
<proteinExistence type="predicted"/>
<evidence type="ECO:0000313" key="3">
    <source>
        <dbReference type="EMBL" id="CAI5723652.1"/>
    </source>
</evidence>
<organism evidence="2 4">
    <name type="scientific">Hyaloperonospora brassicae</name>
    <name type="common">Brassica downy mildew</name>
    <name type="synonym">Peronospora brassicae</name>
    <dbReference type="NCBI Taxonomy" id="162125"/>
    <lineage>
        <taxon>Eukaryota</taxon>
        <taxon>Sar</taxon>
        <taxon>Stramenopiles</taxon>
        <taxon>Oomycota</taxon>
        <taxon>Peronosporomycetes</taxon>
        <taxon>Peronosporales</taxon>
        <taxon>Peronosporaceae</taxon>
        <taxon>Hyaloperonospora</taxon>
    </lineage>
</organism>
<feature type="chain" id="PRO_5044713888" description="Pectate lyase" evidence="1">
    <location>
        <begin position="22"/>
        <end position="97"/>
    </location>
</feature>
<evidence type="ECO:0000256" key="1">
    <source>
        <dbReference type="SAM" id="SignalP"/>
    </source>
</evidence>
<comment type="caution">
    <text evidence="2">The sequence shown here is derived from an EMBL/GenBank/DDBJ whole genome shotgun (WGS) entry which is preliminary data.</text>
</comment>
<keyword evidence="1" id="KW-0732">Signal</keyword>
<feature type="signal peptide" evidence="1">
    <location>
        <begin position="1"/>
        <end position="21"/>
    </location>
</feature>
<dbReference type="Proteomes" id="UP001162031">
    <property type="component" value="Unassembled WGS sequence"/>
</dbReference>
<evidence type="ECO:0000313" key="2">
    <source>
        <dbReference type="EMBL" id="CAI5723644.1"/>
    </source>
</evidence>
<dbReference type="AlphaFoldDB" id="A0AAV0TKZ9"/>
<name>A0AAV0TKZ9_HYABA</name>
<keyword evidence="4" id="KW-1185">Reference proteome</keyword>
<protein>
    <recommendedName>
        <fullName evidence="5">Pectate lyase</fullName>
    </recommendedName>
</protein>
<evidence type="ECO:0000313" key="4">
    <source>
        <dbReference type="Proteomes" id="UP001162031"/>
    </source>
</evidence>
<reference evidence="2" key="1">
    <citation type="submission" date="2022-12" db="EMBL/GenBank/DDBJ databases">
        <authorList>
            <person name="Webb A."/>
        </authorList>
    </citation>
    <scope>NUCLEOTIDE SEQUENCE</scope>
    <source>
        <strain evidence="2">Hp1</strain>
    </source>
</reference>
<gene>
    <name evidence="2" type="ORF">HBR001_LOCUS3164</name>
    <name evidence="3" type="ORF">HBR001_LOCUS3165</name>
</gene>
<accession>A0AAV0TKZ9</accession>
<sequence length="97" mass="9890">MVNAISFVALVFAASAAVTSAVSMRAEAAPMPNGAWPSSQGDVKFAAPYTVKKGENEGDKVTVGGIKIKGKKVEVCSVGTGASRTSCNYSPSSVTYV</sequence>
<evidence type="ECO:0008006" key="5">
    <source>
        <dbReference type="Google" id="ProtNLM"/>
    </source>
</evidence>
<dbReference type="EMBL" id="CANTFL010000496">
    <property type="protein sequence ID" value="CAI5723652.1"/>
    <property type="molecule type" value="Genomic_DNA"/>
</dbReference>